<dbReference type="SUPFAM" id="SSF53448">
    <property type="entry name" value="Nucleotide-diphospho-sugar transferases"/>
    <property type="match status" value="1"/>
</dbReference>
<keyword evidence="9" id="KW-1185">Reference proteome</keyword>
<feature type="region of interest" description="Disordered" evidence="6">
    <location>
        <begin position="299"/>
        <end position="325"/>
    </location>
</feature>
<proteinExistence type="inferred from homology"/>
<evidence type="ECO:0000256" key="4">
    <source>
        <dbReference type="ARBA" id="ARBA00022679"/>
    </source>
</evidence>
<comment type="similarity">
    <text evidence="2">Belongs to the glycosyltransferase 2 family.</text>
</comment>
<dbReference type="Gene3D" id="3.90.550.10">
    <property type="entry name" value="Spore Coat Polysaccharide Biosynthesis Protein SpsA, Chain A"/>
    <property type="match status" value="1"/>
</dbReference>
<dbReference type="Pfam" id="PF00535">
    <property type="entry name" value="Glycos_transf_2"/>
    <property type="match status" value="1"/>
</dbReference>
<dbReference type="RefSeq" id="WP_200815409.1">
    <property type="nucleotide sequence ID" value="NZ_FZQA01000010.1"/>
</dbReference>
<evidence type="ECO:0000259" key="7">
    <source>
        <dbReference type="Pfam" id="PF00535"/>
    </source>
</evidence>
<evidence type="ECO:0000256" key="6">
    <source>
        <dbReference type="SAM" id="MobiDB-lite"/>
    </source>
</evidence>
<evidence type="ECO:0000256" key="1">
    <source>
        <dbReference type="ARBA" id="ARBA00001946"/>
    </source>
</evidence>
<reference evidence="8 9" key="1">
    <citation type="submission" date="2017-07" db="EMBL/GenBank/DDBJ databases">
        <authorList>
            <person name="Sun Z.S."/>
            <person name="Albrecht U."/>
            <person name="Echele G."/>
            <person name="Lee C.C."/>
        </authorList>
    </citation>
    <scope>NUCLEOTIDE SEQUENCE [LARGE SCALE GENOMIC DNA]</scope>
    <source>
        <strain evidence="8 9">CGMCC 1.12710</strain>
    </source>
</reference>
<dbReference type="InterPro" id="IPR029044">
    <property type="entry name" value="Nucleotide-diphossugar_trans"/>
</dbReference>
<sequence length="325" mass="37511">MNRPKTFVSIIFRALNEEKWFEAALDACKAQKIEDAGIEIILVDSGSTDRTLEIAERHGCRVIHIKRSEFTFGRSLNYGCDAAAGDILTFISAHCIPAHERWLANLISPIRQGAADYVYGKQIGHELTRFSEHQVFAKYFSDFDKIPQGDFFCNNANAAIRKELWAKHRFDEAVTGLEDMVLAKSIVREGGKIGYVADAPVIHIHEETLEQVKRRYYREALTLREIMPEVHFNFGDFMRYLSAAIMHDFSEALSRKVFFKEAAGILGFRIMQYWGTYRGHNEHRTLSRAQKERYYYPRPKRHVDHKRSTTETRTLALANGRDKAQ</sequence>
<evidence type="ECO:0000256" key="2">
    <source>
        <dbReference type="ARBA" id="ARBA00006739"/>
    </source>
</evidence>
<dbReference type="CDD" id="cd00761">
    <property type="entry name" value="Glyco_tranf_GTA_type"/>
    <property type="match status" value="1"/>
</dbReference>
<accession>A0A239Q049</accession>
<dbReference type="AlphaFoldDB" id="A0A239Q049"/>
<dbReference type="EMBL" id="FZQA01000010">
    <property type="protein sequence ID" value="SNT75894.1"/>
    <property type="molecule type" value="Genomic_DNA"/>
</dbReference>
<organism evidence="8 9">
    <name type="scientific">Amphiplicatus metriothermophilus</name>
    <dbReference type="NCBI Taxonomy" id="1519374"/>
    <lineage>
        <taxon>Bacteria</taxon>
        <taxon>Pseudomonadati</taxon>
        <taxon>Pseudomonadota</taxon>
        <taxon>Alphaproteobacteria</taxon>
        <taxon>Parvularculales</taxon>
        <taxon>Parvularculaceae</taxon>
        <taxon>Amphiplicatus</taxon>
    </lineage>
</organism>
<keyword evidence="4 8" id="KW-0808">Transferase</keyword>
<name>A0A239Q049_9PROT</name>
<gene>
    <name evidence="8" type="ORF">SAMN06297382_2958</name>
</gene>
<evidence type="ECO:0000313" key="9">
    <source>
        <dbReference type="Proteomes" id="UP000198346"/>
    </source>
</evidence>
<evidence type="ECO:0000313" key="8">
    <source>
        <dbReference type="EMBL" id="SNT75894.1"/>
    </source>
</evidence>
<evidence type="ECO:0000256" key="3">
    <source>
        <dbReference type="ARBA" id="ARBA00022676"/>
    </source>
</evidence>
<keyword evidence="3" id="KW-0328">Glycosyltransferase</keyword>
<dbReference type="PANTHER" id="PTHR48090:SF10">
    <property type="entry name" value="GLUCOSYL-3-PHOSPHOGLYCERATE SYNTHASE"/>
    <property type="match status" value="1"/>
</dbReference>
<comment type="cofactor">
    <cofactor evidence="1">
        <name>Mg(2+)</name>
        <dbReference type="ChEBI" id="CHEBI:18420"/>
    </cofactor>
</comment>
<dbReference type="Proteomes" id="UP000198346">
    <property type="component" value="Unassembled WGS sequence"/>
</dbReference>
<protein>
    <submittedName>
        <fullName evidence="8">Glycosyl transferase family 2</fullName>
    </submittedName>
</protein>
<feature type="domain" description="Glycosyltransferase 2-like" evidence="7">
    <location>
        <begin position="9"/>
        <end position="164"/>
    </location>
</feature>
<dbReference type="InterPro" id="IPR001173">
    <property type="entry name" value="Glyco_trans_2-like"/>
</dbReference>
<dbReference type="GO" id="GO:0016757">
    <property type="term" value="F:glycosyltransferase activity"/>
    <property type="evidence" value="ECO:0007669"/>
    <property type="project" value="UniProtKB-KW"/>
</dbReference>
<dbReference type="InterPro" id="IPR050256">
    <property type="entry name" value="Glycosyltransferase_2"/>
</dbReference>
<evidence type="ECO:0000256" key="5">
    <source>
        <dbReference type="ARBA" id="ARBA00022842"/>
    </source>
</evidence>
<dbReference type="PANTHER" id="PTHR48090">
    <property type="entry name" value="UNDECAPRENYL-PHOSPHATE 4-DEOXY-4-FORMAMIDO-L-ARABINOSE TRANSFERASE-RELATED"/>
    <property type="match status" value="1"/>
</dbReference>
<keyword evidence="5" id="KW-0460">Magnesium</keyword>